<evidence type="ECO:0000313" key="1">
    <source>
        <dbReference type="EMBL" id="MBP2182672.1"/>
    </source>
</evidence>
<dbReference type="Pfam" id="PF15580">
    <property type="entry name" value="Imm53"/>
    <property type="match status" value="1"/>
</dbReference>
<dbReference type="Proteomes" id="UP000741013">
    <property type="component" value="Unassembled WGS sequence"/>
</dbReference>
<keyword evidence="1" id="KW-0251">Elongation factor</keyword>
<keyword evidence="1" id="KW-0648">Protein biosynthesis</keyword>
<dbReference type="InterPro" id="IPR028228">
    <property type="entry name" value="Imm53"/>
</dbReference>
<evidence type="ECO:0000313" key="2">
    <source>
        <dbReference type="Proteomes" id="UP000741013"/>
    </source>
</evidence>
<comment type="caution">
    <text evidence="1">The sequence shown here is derived from an EMBL/GenBank/DDBJ whole genome shotgun (WGS) entry which is preliminary data.</text>
</comment>
<name>A0ABS4PTB2_9PSEU</name>
<accession>A0ABS4PTB2</accession>
<dbReference type="EMBL" id="JAGGMS010000001">
    <property type="protein sequence ID" value="MBP2182672.1"/>
    <property type="molecule type" value="Genomic_DNA"/>
</dbReference>
<dbReference type="RefSeq" id="WP_209665945.1">
    <property type="nucleotide sequence ID" value="NZ_JAGGMS010000001.1"/>
</dbReference>
<proteinExistence type="predicted"/>
<organism evidence="1 2">
    <name type="scientific">Amycolatopsis magusensis</name>
    <dbReference type="NCBI Taxonomy" id="882444"/>
    <lineage>
        <taxon>Bacteria</taxon>
        <taxon>Bacillati</taxon>
        <taxon>Actinomycetota</taxon>
        <taxon>Actinomycetes</taxon>
        <taxon>Pseudonocardiales</taxon>
        <taxon>Pseudonocardiaceae</taxon>
        <taxon>Amycolatopsis</taxon>
    </lineage>
</organism>
<protein>
    <submittedName>
        <fullName evidence="1">Elongation factor P hydroxylase</fullName>
    </submittedName>
</protein>
<reference evidence="1 2" key="1">
    <citation type="submission" date="2021-03" db="EMBL/GenBank/DDBJ databases">
        <title>Sequencing the genomes of 1000 actinobacteria strains.</title>
        <authorList>
            <person name="Klenk H.-P."/>
        </authorList>
    </citation>
    <scope>NUCLEOTIDE SEQUENCE [LARGE SCALE GENOMIC DNA]</scope>
    <source>
        <strain evidence="1 2">DSM 45510</strain>
    </source>
</reference>
<gene>
    <name evidence="1" type="ORF">JOM49_004198</name>
</gene>
<dbReference type="GO" id="GO:0003746">
    <property type="term" value="F:translation elongation factor activity"/>
    <property type="evidence" value="ECO:0007669"/>
    <property type="project" value="UniProtKB-KW"/>
</dbReference>
<sequence length="109" mass="12584">MSDVSPFQFLQDWYADQCNGDWEHEFGIRMGTLDNPGWWFEVDLVDTDLEQRVLAKTSAEPGPGRWVWAESDGQKFSSSCDLSSLDGALRLFREFVESGQADERRKVFR</sequence>
<keyword evidence="2" id="KW-1185">Reference proteome</keyword>